<dbReference type="EMBL" id="QMEY01000007">
    <property type="protein sequence ID" value="RBQ18617.1"/>
    <property type="molecule type" value="Genomic_DNA"/>
</dbReference>
<reference evidence="2 3" key="1">
    <citation type="submission" date="2018-06" db="EMBL/GenBank/DDBJ databases">
        <title>Sphaerisporangium craniellae sp. nov., isolated from a marine sponge in the South China Sea.</title>
        <authorList>
            <person name="Li L."/>
        </authorList>
    </citation>
    <scope>NUCLEOTIDE SEQUENCE [LARGE SCALE GENOMIC DNA]</scope>
    <source>
        <strain evidence="2 3">LHW63015</strain>
    </source>
</reference>
<evidence type="ECO:0000313" key="2">
    <source>
        <dbReference type="EMBL" id="RBQ18617.1"/>
    </source>
</evidence>
<keyword evidence="3" id="KW-1185">Reference proteome</keyword>
<dbReference type="InterPro" id="IPR032710">
    <property type="entry name" value="NTF2-like_dom_sf"/>
</dbReference>
<dbReference type="SUPFAM" id="SSF54427">
    <property type="entry name" value="NTF2-like"/>
    <property type="match status" value="1"/>
</dbReference>
<dbReference type="Pfam" id="PF14534">
    <property type="entry name" value="DUF4440"/>
    <property type="match status" value="1"/>
</dbReference>
<name>A0A366LXW4_9ACTN</name>
<evidence type="ECO:0000313" key="3">
    <source>
        <dbReference type="Proteomes" id="UP000253303"/>
    </source>
</evidence>
<comment type="caution">
    <text evidence="2">The sequence shown here is derived from an EMBL/GenBank/DDBJ whole genome shotgun (WGS) entry which is preliminary data.</text>
</comment>
<sequence length="130" mass="13959">MTAATDVLDLVHRWAAAEEANDPVALDALLADDFVGVGPLGFVLGRDQWLGRFGHGLVNRSFVIEDPKVHEYGTAAYVVGVDVQETTAKGRDVSDRFRVSIAAVCPDDRWLIAGVHLGPLKPPAGHTSGW</sequence>
<evidence type="ECO:0000259" key="1">
    <source>
        <dbReference type="Pfam" id="PF14534"/>
    </source>
</evidence>
<dbReference type="AlphaFoldDB" id="A0A366LXW4"/>
<gene>
    <name evidence="2" type="ORF">DP939_19200</name>
</gene>
<dbReference type="Gene3D" id="3.10.450.50">
    <property type="match status" value="1"/>
</dbReference>
<protein>
    <submittedName>
        <fullName evidence="2">Nuclear transport factor 2 family protein</fullName>
    </submittedName>
</protein>
<dbReference type="RefSeq" id="WP_113982090.1">
    <property type="nucleotide sequence ID" value="NZ_QMEY01000007.1"/>
</dbReference>
<proteinExistence type="predicted"/>
<accession>A0A366LXW4</accession>
<dbReference type="OrthoDB" id="884581at2"/>
<dbReference type="Proteomes" id="UP000253303">
    <property type="component" value="Unassembled WGS sequence"/>
</dbReference>
<organism evidence="2 3">
    <name type="scientific">Spongiactinospora rosea</name>
    <dbReference type="NCBI Taxonomy" id="2248750"/>
    <lineage>
        <taxon>Bacteria</taxon>
        <taxon>Bacillati</taxon>
        <taxon>Actinomycetota</taxon>
        <taxon>Actinomycetes</taxon>
        <taxon>Streptosporangiales</taxon>
        <taxon>Streptosporangiaceae</taxon>
        <taxon>Spongiactinospora</taxon>
    </lineage>
</organism>
<dbReference type="InterPro" id="IPR027843">
    <property type="entry name" value="DUF4440"/>
</dbReference>
<feature type="domain" description="DUF4440" evidence="1">
    <location>
        <begin position="8"/>
        <end position="112"/>
    </location>
</feature>